<name>A0A0S4XNP7_9BACT</name>
<dbReference type="InterPro" id="IPR036505">
    <property type="entry name" value="Amidase/PGRP_sf"/>
</dbReference>
<evidence type="ECO:0000256" key="1">
    <source>
        <dbReference type="ARBA" id="ARBA00001561"/>
    </source>
</evidence>
<dbReference type="Gene3D" id="3.40.80.10">
    <property type="entry name" value="Peptidoglycan recognition protein-like"/>
    <property type="match status" value="1"/>
</dbReference>
<dbReference type="GO" id="GO:0009254">
    <property type="term" value="P:peptidoglycan turnover"/>
    <property type="evidence" value="ECO:0007669"/>
    <property type="project" value="TreeGrafter"/>
</dbReference>
<accession>A0A0S4XNP7</accession>
<gene>
    <name evidence="6" type="ORF">BN3087_410009</name>
</gene>
<dbReference type="Pfam" id="PF01510">
    <property type="entry name" value="Amidase_2"/>
    <property type="match status" value="1"/>
</dbReference>
<evidence type="ECO:0000256" key="2">
    <source>
        <dbReference type="ARBA" id="ARBA00011901"/>
    </source>
</evidence>
<dbReference type="GO" id="GO:0008745">
    <property type="term" value="F:N-acetylmuramoyl-L-alanine amidase activity"/>
    <property type="evidence" value="ECO:0007669"/>
    <property type="project" value="UniProtKB-EC"/>
</dbReference>
<dbReference type="AlphaFoldDB" id="A0A0S4XNP7"/>
<proteinExistence type="predicted"/>
<evidence type="ECO:0000256" key="4">
    <source>
        <dbReference type="ARBA" id="ARBA00023316"/>
    </source>
</evidence>
<dbReference type="InterPro" id="IPR002502">
    <property type="entry name" value="Amidase_domain"/>
</dbReference>
<dbReference type="SMART" id="SM00644">
    <property type="entry name" value="Ami_2"/>
    <property type="match status" value="1"/>
</dbReference>
<dbReference type="GO" id="GO:0071555">
    <property type="term" value="P:cell wall organization"/>
    <property type="evidence" value="ECO:0007669"/>
    <property type="project" value="UniProtKB-KW"/>
</dbReference>
<reference evidence="6" key="1">
    <citation type="submission" date="2015-11" db="EMBL/GenBank/DDBJ databases">
        <authorList>
            <person name="Zhang Y."/>
            <person name="Guo Z."/>
        </authorList>
    </citation>
    <scope>NUCLEOTIDE SEQUENCE</scope>
    <source>
        <strain evidence="6">BN30871</strain>
    </source>
</reference>
<dbReference type="GO" id="GO:0009253">
    <property type="term" value="P:peptidoglycan catabolic process"/>
    <property type="evidence" value="ECO:0007669"/>
    <property type="project" value="InterPro"/>
</dbReference>
<evidence type="ECO:0000259" key="5">
    <source>
        <dbReference type="SMART" id="SM00644"/>
    </source>
</evidence>
<evidence type="ECO:0000256" key="3">
    <source>
        <dbReference type="ARBA" id="ARBA00022801"/>
    </source>
</evidence>
<feature type="domain" description="N-acetylmuramoyl-L-alanine amidase" evidence="5">
    <location>
        <begin position="44"/>
        <end position="183"/>
    </location>
</feature>
<organism evidence="6">
    <name type="scientific">Sulfurovum sp. enrichment culture clone C5</name>
    <dbReference type="NCBI Taxonomy" id="497650"/>
    <lineage>
        <taxon>Bacteria</taxon>
        <taxon>Pseudomonadati</taxon>
        <taxon>Campylobacterota</taxon>
        <taxon>Epsilonproteobacteria</taxon>
        <taxon>Campylobacterales</taxon>
        <taxon>Sulfurovaceae</taxon>
        <taxon>Sulfurovum</taxon>
        <taxon>environmental samples</taxon>
    </lineage>
</organism>
<comment type="catalytic activity">
    <reaction evidence="1">
        <text>Hydrolyzes the link between N-acetylmuramoyl residues and L-amino acid residues in certain cell-wall glycopeptides.</text>
        <dbReference type="EC" id="3.5.1.28"/>
    </reaction>
</comment>
<dbReference type="EC" id="3.5.1.28" evidence="2"/>
<dbReference type="SUPFAM" id="SSF55846">
    <property type="entry name" value="N-acetylmuramoyl-L-alanine amidase-like"/>
    <property type="match status" value="1"/>
</dbReference>
<keyword evidence="4" id="KW-0961">Cell wall biogenesis/degradation</keyword>
<keyword evidence="3" id="KW-0378">Hydrolase</keyword>
<dbReference type="InterPro" id="IPR051206">
    <property type="entry name" value="NAMLAA_amidase_2"/>
</dbReference>
<sequence>MRLISLLVFVIFSFGYAKDFVIIDKPIDFSQNRVSMTKDYIKNHYGLNVHDITIDPKIIVLHWTAVPTLEASFERLKPELLLTDRKDIAKAGAVNVSSHFLVDRDGTIYRLMPENYMGRHTIGLNYNSIGIENVGGKGDKSEDLTQAQVEANAYLVRYLKNKYPNIEYLMGHHEYFMMKKTRYWLERDPNYFTFKNDPGDKFMADVRKRVKDLHLVAPVLTKDYR</sequence>
<dbReference type="CDD" id="cd06583">
    <property type="entry name" value="PGRP"/>
    <property type="match status" value="1"/>
</dbReference>
<evidence type="ECO:0000313" key="6">
    <source>
        <dbReference type="EMBL" id="CUV65678.1"/>
    </source>
</evidence>
<dbReference type="PANTHER" id="PTHR30417:SF1">
    <property type="entry name" value="N-ACETYLMURAMOYL-L-ALANINE AMIDASE AMID"/>
    <property type="match status" value="1"/>
</dbReference>
<protein>
    <recommendedName>
        <fullName evidence="2">N-acetylmuramoyl-L-alanine amidase</fullName>
        <ecNumber evidence="2">3.5.1.28</ecNumber>
    </recommendedName>
</protein>
<dbReference type="PANTHER" id="PTHR30417">
    <property type="entry name" value="N-ACETYLMURAMOYL-L-ALANINE AMIDASE AMID"/>
    <property type="match status" value="1"/>
</dbReference>
<dbReference type="EMBL" id="FAXN01000042">
    <property type="protein sequence ID" value="CUV65678.1"/>
    <property type="molecule type" value="Genomic_DNA"/>
</dbReference>